<sequence length="103" mass="11469">MNWPERITKSSTGLYSMNWPERITKSLTGLDSMNWPERKTRPNDEDDMKEKAHCAVVSNGESARSIPSDCLLHRADCVTRPTYPGLGLVLTESPWSISGVTCG</sequence>
<feature type="region of interest" description="Disordered" evidence="1">
    <location>
        <begin position="30"/>
        <end position="50"/>
    </location>
</feature>
<proteinExistence type="predicted"/>
<keyword evidence="3" id="KW-1185">Reference proteome</keyword>
<evidence type="ECO:0000313" key="2">
    <source>
        <dbReference type="EMBL" id="KAK3265022.1"/>
    </source>
</evidence>
<gene>
    <name evidence="2" type="ORF">CYMTET_26269</name>
</gene>
<dbReference type="AlphaFoldDB" id="A0AAE0KY76"/>
<organism evidence="2 3">
    <name type="scientific">Cymbomonas tetramitiformis</name>
    <dbReference type="NCBI Taxonomy" id="36881"/>
    <lineage>
        <taxon>Eukaryota</taxon>
        <taxon>Viridiplantae</taxon>
        <taxon>Chlorophyta</taxon>
        <taxon>Pyramimonadophyceae</taxon>
        <taxon>Pyramimonadales</taxon>
        <taxon>Pyramimonadaceae</taxon>
        <taxon>Cymbomonas</taxon>
    </lineage>
</organism>
<comment type="caution">
    <text evidence="2">The sequence shown here is derived from an EMBL/GenBank/DDBJ whole genome shotgun (WGS) entry which is preliminary data.</text>
</comment>
<protein>
    <submittedName>
        <fullName evidence="2">Uncharacterized protein</fullName>
    </submittedName>
</protein>
<evidence type="ECO:0000256" key="1">
    <source>
        <dbReference type="SAM" id="MobiDB-lite"/>
    </source>
</evidence>
<reference evidence="2 3" key="1">
    <citation type="journal article" date="2015" name="Genome Biol. Evol.">
        <title>Comparative Genomics of a Bacterivorous Green Alga Reveals Evolutionary Causalities and Consequences of Phago-Mixotrophic Mode of Nutrition.</title>
        <authorList>
            <person name="Burns J.A."/>
            <person name="Paasch A."/>
            <person name="Narechania A."/>
            <person name="Kim E."/>
        </authorList>
    </citation>
    <scope>NUCLEOTIDE SEQUENCE [LARGE SCALE GENOMIC DNA]</scope>
    <source>
        <strain evidence="2 3">PLY_AMNH</strain>
    </source>
</reference>
<name>A0AAE0KY76_9CHLO</name>
<accession>A0AAE0KY76</accession>
<evidence type="ECO:0000313" key="3">
    <source>
        <dbReference type="Proteomes" id="UP001190700"/>
    </source>
</evidence>
<feature type="compositionally biased region" description="Basic and acidic residues" evidence="1">
    <location>
        <begin position="36"/>
        <end position="50"/>
    </location>
</feature>
<dbReference type="EMBL" id="LGRX02014200">
    <property type="protein sequence ID" value="KAK3265022.1"/>
    <property type="molecule type" value="Genomic_DNA"/>
</dbReference>
<dbReference type="Proteomes" id="UP001190700">
    <property type="component" value="Unassembled WGS sequence"/>
</dbReference>